<accession>A0ABY4HPK8</accession>
<evidence type="ECO:0000313" key="2">
    <source>
        <dbReference type="EMBL" id="UOX34566.1"/>
    </source>
</evidence>
<dbReference type="EMBL" id="CP090145">
    <property type="protein sequence ID" value="UOX34566.1"/>
    <property type="molecule type" value="Genomic_DNA"/>
</dbReference>
<evidence type="ECO:0000313" key="3">
    <source>
        <dbReference type="Proteomes" id="UP000830454"/>
    </source>
</evidence>
<protein>
    <submittedName>
        <fullName evidence="2">DUF2059 domain-containing protein</fullName>
    </submittedName>
</protein>
<dbReference type="Proteomes" id="UP000830454">
    <property type="component" value="Chromosome"/>
</dbReference>
<dbReference type="Pfam" id="PF09832">
    <property type="entry name" value="DUF2059"/>
    <property type="match status" value="1"/>
</dbReference>
<keyword evidence="3" id="KW-1185">Reference proteome</keyword>
<evidence type="ECO:0000259" key="1">
    <source>
        <dbReference type="Pfam" id="PF09832"/>
    </source>
</evidence>
<dbReference type="RefSeq" id="WP_246917592.1">
    <property type="nucleotide sequence ID" value="NZ_CP090145.1"/>
</dbReference>
<dbReference type="InterPro" id="IPR018637">
    <property type="entry name" value="DUF2059"/>
</dbReference>
<reference evidence="2" key="1">
    <citation type="submission" date="2021-12" db="EMBL/GenBank/DDBJ databases">
        <authorList>
            <person name="Cha I.-T."/>
            <person name="Lee K.-E."/>
            <person name="Park S.-J."/>
        </authorList>
    </citation>
    <scope>NUCLEOTIDE SEQUENCE</scope>
    <source>
        <strain evidence="2">YSM-43</strain>
    </source>
</reference>
<proteinExistence type="predicted"/>
<name>A0ABY4HPK8_9FLAO</name>
<organism evidence="2 3">
    <name type="scientific">Flavobacterium sediminilitoris</name>
    <dbReference type="NCBI Taxonomy" id="2024526"/>
    <lineage>
        <taxon>Bacteria</taxon>
        <taxon>Pseudomonadati</taxon>
        <taxon>Bacteroidota</taxon>
        <taxon>Flavobacteriia</taxon>
        <taxon>Flavobacteriales</taxon>
        <taxon>Flavobacteriaceae</taxon>
        <taxon>Flavobacterium</taxon>
    </lineage>
</organism>
<feature type="domain" description="DUF2059" evidence="1">
    <location>
        <begin position="53"/>
        <end position="108"/>
    </location>
</feature>
<sequence>MAQDAFKQDVLKVLKASGSTAQMKLAKEQIIGNIAEEKKADFSKDFDASLPALYDEMAKAYMEIYTHEDVKEMLKFYNSPVGKKMTEKAEELYSKNLQAAQEWGASLQGLMMKYMQ</sequence>
<reference evidence="2" key="2">
    <citation type="submission" date="2022-04" db="EMBL/GenBank/DDBJ databases">
        <title>Complete Genome Sequence of Flavobacterium sediminilitoris YSM-43, Isolated from a Tidal Sediment.</title>
        <authorList>
            <person name="Lee P.A."/>
        </authorList>
    </citation>
    <scope>NUCLEOTIDE SEQUENCE</scope>
    <source>
        <strain evidence="2">YSM-43</strain>
    </source>
</reference>
<gene>
    <name evidence="2" type="ORF">LXD69_03435</name>
</gene>